<dbReference type="EMBL" id="CP130953">
    <property type="protein sequence ID" value="WLF44665.1"/>
    <property type="molecule type" value="Genomic_DNA"/>
</dbReference>
<evidence type="ECO:0000313" key="4">
    <source>
        <dbReference type="Proteomes" id="UP001066327"/>
    </source>
</evidence>
<proteinExistence type="predicted"/>
<name>A0AAX3Y7I1_RHOOP</name>
<evidence type="ECO:0000256" key="1">
    <source>
        <dbReference type="SAM" id="SignalP"/>
    </source>
</evidence>
<sequence>MSTRIAAALSAIAITLSLGALTAPTASAAQAVPAATPTAGSVTICFGVPLGSASLNWCF</sequence>
<keyword evidence="4" id="KW-1185">Reference proteome</keyword>
<evidence type="ECO:0000313" key="5">
    <source>
        <dbReference type="Proteomes" id="UP001231166"/>
    </source>
</evidence>
<reference evidence="2" key="1">
    <citation type="submission" date="2022-12" db="EMBL/GenBank/DDBJ databases">
        <authorList>
            <person name="Krivoruchko A.V."/>
            <person name="Elkin A."/>
        </authorList>
    </citation>
    <scope>NUCLEOTIDE SEQUENCE</scope>
    <source>
        <strain evidence="2">IEGM 249</strain>
    </source>
</reference>
<dbReference type="AlphaFoldDB" id="A0AAX3Y7I1"/>
<feature type="chain" id="PRO_5043321000" evidence="1">
    <location>
        <begin position="29"/>
        <end position="59"/>
    </location>
</feature>
<dbReference type="RefSeq" id="WP_164709622.1">
    <property type="nucleotide sequence ID" value="NZ_CP051855.1"/>
</dbReference>
<gene>
    <name evidence="2" type="ORF">O4328_21335</name>
    <name evidence="3" type="ORF">Q5707_22280</name>
</gene>
<protein>
    <submittedName>
        <fullName evidence="3">Uncharacterized protein</fullName>
    </submittedName>
</protein>
<organism evidence="3 5">
    <name type="scientific">Rhodococcus opacus</name>
    <name type="common">Nocardia opaca</name>
    <dbReference type="NCBI Taxonomy" id="37919"/>
    <lineage>
        <taxon>Bacteria</taxon>
        <taxon>Bacillati</taxon>
        <taxon>Actinomycetota</taxon>
        <taxon>Actinomycetes</taxon>
        <taxon>Mycobacteriales</taxon>
        <taxon>Nocardiaceae</taxon>
        <taxon>Rhodococcus</taxon>
    </lineage>
</organism>
<dbReference type="Proteomes" id="UP001231166">
    <property type="component" value="Chromosome"/>
</dbReference>
<keyword evidence="1" id="KW-0732">Signal</keyword>
<feature type="signal peptide" evidence="1">
    <location>
        <begin position="1"/>
        <end position="28"/>
    </location>
</feature>
<reference evidence="3" key="2">
    <citation type="submission" date="2023-07" db="EMBL/GenBank/DDBJ databases">
        <title>Genomic analysis of Rhodococcus opacus VOC-14 with glycol ethers degradation activity.</title>
        <authorList>
            <person name="Narkevich D.A."/>
            <person name="Hlushen A.M."/>
            <person name="Akhremchuk A.E."/>
            <person name="Sikolenko M.A."/>
            <person name="Valentovich L.N."/>
        </authorList>
    </citation>
    <scope>NUCLEOTIDE SEQUENCE</scope>
    <source>
        <strain evidence="3">VOC-14</strain>
    </source>
</reference>
<evidence type="ECO:0000313" key="2">
    <source>
        <dbReference type="EMBL" id="MCZ4586201.1"/>
    </source>
</evidence>
<dbReference type="Proteomes" id="UP001066327">
    <property type="component" value="Unassembled WGS sequence"/>
</dbReference>
<evidence type="ECO:0000313" key="3">
    <source>
        <dbReference type="EMBL" id="WLF44665.1"/>
    </source>
</evidence>
<accession>A0AAX3Y7I1</accession>
<dbReference type="EMBL" id="JAPWIS010000011">
    <property type="protein sequence ID" value="MCZ4586201.1"/>
    <property type="molecule type" value="Genomic_DNA"/>
</dbReference>